<evidence type="ECO:0000313" key="3">
    <source>
        <dbReference type="Proteomes" id="UP000015347"/>
    </source>
</evidence>
<sequence>MVRDFRVPEDRETIRPTTPKLAPGEFISGNGERCRMQTGGSPAARCQTAGREVVVSDIISGSH</sequence>
<dbReference type="HOGENOM" id="CLU_2883333_0_0_5"/>
<gene>
    <name evidence="2" type="ORF">Salmuc_03311</name>
</gene>
<dbReference type="Proteomes" id="UP000015347">
    <property type="component" value="Unassembled WGS sequence"/>
</dbReference>
<protein>
    <submittedName>
        <fullName evidence="2">Uncharacterized protein</fullName>
    </submittedName>
</protein>
<evidence type="ECO:0000313" key="2">
    <source>
        <dbReference type="EMBL" id="EPX77989.1"/>
    </source>
</evidence>
<accession>S9RVI4</accession>
<organism evidence="2 3">
    <name type="scientific">Salipiger mucosus DSM 16094</name>
    <dbReference type="NCBI Taxonomy" id="1123237"/>
    <lineage>
        <taxon>Bacteria</taxon>
        <taxon>Pseudomonadati</taxon>
        <taxon>Pseudomonadota</taxon>
        <taxon>Alphaproteobacteria</taxon>
        <taxon>Rhodobacterales</taxon>
        <taxon>Roseobacteraceae</taxon>
        <taxon>Salipiger</taxon>
    </lineage>
</organism>
<comment type="caution">
    <text evidence="2">The sequence shown here is derived from an EMBL/GenBank/DDBJ whole genome shotgun (WGS) entry which is preliminary data.</text>
</comment>
<proteinExistence type="predicted"/>
<evidence type="ECO:0000256" key="1">
    <source>
        <dbReference type="SAM" id="MobiDB-lite"/>
    </source>
</evidence>
<dbReference type="STRING" id="1123237.Salmuc_03311"/>
<feature type="compositionally biased region" description="Basic and acidic residues" evidence="1">
    <location>
        <begin position="1"/>
        <end position="14"/>
    </location>
</feature>
<reference evidence="3" key="1">
    <citation type="journal article" date="2014" name="Stand. Genomic Sci.">
        <title>Genome sequence of the exopolysaccharide-producing Salipiger mucosus type strain (DSM 16094(T)), a moderately halophilic member of the Roseobacter clade.</title>
        <authorList>
            <person name="Riedel T."/>
            <person name="Spring S."/>
            <person name="Fiebig A."/>
            <person name="Petersen J."/>
            <person name="Kyrpides N.C."/>
            <person name="Goker M."/>
            <person name="Klenk H.P."/>
        </authorList>
    </citation>
    <scope>NUCLEOTIDE SEQUENCE [LARGE SCALE GENOMIC DNA]</scope>
    <source>
        <strain evidence="3">DSM 16094</strain>
    </source>
</reference>
<dbReference type="EMBL" id="APVH01000042">
    <property type="protein sequence ID" value="EPX77989.1"/>
    <property type="molecule type" value="Genomic_DNA"/>
</dbReference>
<name>S9RVI4_9RHOB</name>
<keyword evidence="3" id="KW-1185">Reference proteome</keyword>
<feature type="region of interest" description="Disordered" evidence="1">
    <location>
        <begin position="1"/>
        <end position="45"/>
    </location>
</feature>
<dbReference type="AlphaFoldDB" id="S9RVI4"/>